<gene>
    <name evidence="1" type="ORF">AVDCRST_MAG22-3497</name>
</gene>
<reference evidence="1" key="1">
    <citation type="submission" date="2020-02" db="EMBL/GenBank/DDBJ databases">
        <authorList>
            <person name="Meier V. D."/>
        </authorList>
    </citation>
    <scope>NUCLEOTIDE SEQUENCE</scope>
    <source>
        <strain evidence="1">AVDCRST_MAG22</strain>
    </source>
</reference>
<dbReference type="AlphaFoldDB" id="A0A6J4QBL8"/>
<organism evidence="1">
    <name type="scientific">uncultured Rubrobacteraceae bacterium</name>
    <dbReference type="NCBI Taxonomy" id="349277"/>
    <lineage>
        <taxon>Bacteria</taxon>
        <taxon>Bacillati</taxon>
        <taxon>Actinomycetota</taxon>
        <taxon>Rubrobacteria</taxon>
        <taxon>Rubrobacterales</taxon>
        <taxon>Rubrobacteraceae</taxon>
        <taxon>environmental samples</taxon>
    </lineage>
</organism>
<name>A0A6J4QBL8_9ACTN</name>
<accession>A0A6J4QBL8</accession>
<dbReference type="EMBL" id="CADCUV010000162">
    <property type="protein sequence ID" value="CAA9433287.1"/>
    <property type="molecule type" value="Genomic_DNA"/>
</dbReference>
<protein>
    <submittedName>
        <fullName evidence="1">Uncharacterized protein</fullName>
    </submittedName>
</protein>
<evidence type="ECO:0000313" key="1">
    <source>
        <dbReference type="EMBL" id="CAA9433287.1"/>
    </source>
</evidence>
<proteinExistence type="predicted"/>
<sequence length="64" mass="6943">MYLDFDNGLARERAAQMRAEVARNRLEARSAKVGRTGEDGDTRKGRVARGFALVAALFGAHPAP</sequence>